<dbReference type="Gene3D" id="3.90.226.10">
    <property type="entry name" value="2-enoyl-CoA Hydratase, Chain A, domain 1"/>
    <property type="match status" value="1"/>
</dbReference>
<keyword evidence="7" id="KW-0560">Oxidoreductase</keyword>
<gene>
    <name evidence="14" type="ORF">GCM10009037_05000</name>
</gene>
<dbReference type="GO" id="GO:0070403">
    <property type="term" value="F:NAD+ binding"/>
    <property type="evidence" value="ECO:0007669"/>
    <property type="project" value="InterPro"/>
</dbReference>
<comment type="similarity">
    <text evidence="4">Belongs to the 3-hydroxyacyl-CoA dehydrogenase family.</text>
</comment>
<evidence type="ECO:0000256" key="10">
    <source>
        <dbReference type="ARBA" id="ARBA00023239"/>
    </source>
</evidence>
<dbReference type="GO" id="GO:0006635">
    <property type="term" value="P:fatty acid beta-oxidation"/>
    <property type="evidence" value="ECO:0007669"/>
    <property type="project" value="UniProtKB-UniPathway"/>
</dbReference>
<evidence type="ECO:0000256" key="11">
    <source>
        <dbReference type="ARBA" id="ARBA00023268"/>
    </source>
</evidence>
<dbReference type="AlphaFoldDB" id="A0A830EZ88"/>
<dbReference type="Pfam" id="PF00725">
    <property type="entry name" value="3HCDH"/>
    <property type="match status" value="2"/>
</dbReference>
<keyword evidence="10" id="KW-0456">Lyase</keyword>
<dbReference type="Pfam" id="PF02737">
    <property type="entry name" value="3HCDH_N"/>
    <property type="match status" value="1"/>
</dbReference>
<dbReference type="Gene3D" id="3.40.50.720">
    <property type="entry name" value="NAD(P)-binding Rossmann-like Domain"/>
    <property type="match status" value="1"/>
</dbReference>
<proteinExistence type="inferred from homology"/>
<dbReference type="Pfam" id="PF00378">
    <property type="entry name" value="ECH_1"/>
    <property type="match status" value="1"/>
</dbReference>
<keyword evidence="11" id="KW-0511">Multifunctional enzyme</keyword>
<dbReference type="InterPro" id="IPR006180">
    <property type="entry name" value="3-OHacyl-CoA_DH_CS"/>
</dbReference>
<evidence type="ECO:0000256" key="6">
    <source>
        <dbReference type="ARBA" id="ARBA00022832"/>
    </source>
</evidence>
<evidence type="ECO:0000313" key="15">
    <source>
        <dbReference type="Proteomes" id="UP000628840"/>
    </source>
</evidence>
<dbReference type="Gene3D" id="1.10.1040.10">
    <property type="entry name" value="N-(1-d-carboxylethyl)-l-norvaline Dehydrogenase, domain 2"/>
    <property type="match status" value="2"/>
</dbReference>
<dbReference type="InterPro" id="IPR006108">
    <property type="entry name" value="3HC_DH_C"/>
</dbReference>
<evidence type="ECO:0000256" key="2">
    <source>
        <dbReference type="ARBA" id="ARBA00007005"/>
    </source>
</evidence>
<dbReference type="PROSITE" id="PS00067">
    <property type="entry name" value="3HCDH"/>
    <property type="match status" value="1"/>
</dbReference>
<dbReference type="SUPFAM" id="SSF51735">
    <property type="entry name" value="NAD(P)-binding Rossmann-fold domains"/>
    <property type="match status" value="1"/>
</dbReference>
<reference evidence="14 15" key="1">
    <citation type="journal article" date="2019" name="Int. J. Syst. Evol. Microbiol.">
        <title>The Global Catalogue of Microorganisms (GCM) 10K type strain sequencing project: providing services to taxonomists for standard genome sequencing and annotation.</title>
        <authorList>
            <consortium name="The Broad Institute Genomics Platform"/>
            <consortium name="The Broad Institute Genome Sequencing Center for Infectious Disease"/>
            <person name="Wu L."/>
            <person name="Ma J."/>
        </authorList>
    </citation>
    <scope>NUCLEOTIDE SEQUENCE [LARGE SCALE GENOMIC DNA]</scope>
    <source>
        <strain evidence="14 15">JCM 19585</strain>
    </source>
</reference>
<dbReference type="InterPro" id="IPR013328">
    <property type="entry name" value="6PGD_dom2"/>
</dbReference>
<dbReference type="Proteomes" id="UP000628840">
    <property type="component" value="Unassembled WGS sequence"/>
</dbReference>
<evidence type="ECO:0000256" key="5">
    <source>
        <dbReference type="ARBA" id="ARBA00012076"/>
    </source>
</evidence>
<evidence type="ECO:0000256" key="4">
    <source>
        <dbReference type="ARBA" id="ARBA00009463"/>
    </source>
</evidence>
<dbReference type="InterPro" id="IPR006176">
    <property type="entry name" value="3-OHacyl-CoA_DH_NAD-bd"/>
</dbReference>
<comment type="caution">
    <text evidence="14">The sequence shown here is derived from an EMBL/GenBank/DDBJ whole genome shotgun (WGS) entry which is preliminary data.</text>
</comment>
<dbReference type="GO" id="GO:0004300">
    <property type="term" value="F:enoyl-CoA hydratase activity"/>
    <property type="evidence" value="ECO:0007669"/>
    <property type="project" value="UniProtKB-EC"/>
</dbReference>
<keyword evidence="15" id="KW-1185">Reference proteome</keyword>
<dbReference type="PANTHER" id="PTHR43612:SF3">
    <property type="entry name" value="TRIFUNCTIONAL ENZYME SUBUNIT ALPHA, MITOCHONDRIAL"/>
    <property type="match status" value="1"/>
</dbReference>
<dbReference type="InterPro" id="IPR001753">
    <property type="entry name" value="Enoyl-CoA_hydra/iso"/>
</dbReference>
<dbReference type="GO" id="GO:0016509">
    <property type="term" value="F:long-chain (3S)-3-hydroxyacyl-CoA dehydrogenase (NAD+) activity"/>
    <property type="evidence" value="ECO:0007669"/>
    <property type="project" value="TreeGrafter"/>
</dbReference>
<evidence type="ECO:0000256" key="1">
    <source>
        <dbReference type="ARBA" id="ARBA00005005"/>
    </source>
</evidence>
<sequence length="656" mass="70376">MDAEDIEHVAVLGAGTMGHGIAEVAALAGFDVALRDIKEEFVQAGYEEARWSLEKLVEKEELTTDEADAALERIDPVVDLEAAVSDADVVVESVPEKMDVKKNVYREMSQHVPEDAIVATNTSALSVTELSEALERPERFCGMHFFNPPIRMQLVEIVPGASTHDGTVAAATGLARAMGKTPLEVGHDTPGFVVNRVLVPLLNEAAWLVHDGVATVAEVDSTARYGIGLPNGAFRLADRIGLDVATDVLDYLHEELGAAYEPCPSFHERVQAGDLGRKTGAGFYDYGAESGSDIPTDAVREDVERRLLAVMANETAKLVGEGVATPEEVDEALTLGAGFPEGPAKLADRAGLVDLYEALAELQGETGAPRYAPAEELVRRAGGGENFHHEVSEIEAETAFNDIGLEIRDRVGHVTLEREHRMNTITAELLDELEEAMDALADDPEVRALLVTGAGEAFSAGADVQRIAGSADAIEAVELARAGQRAFARFEECDVPVVAGIGGHCLGGGMELAACADLRVGSHDAEFGMTQHEIGLLPGWGGTQRLPEIVGEGRATELILTTERYSPEEMAEYGFLNEVVEADRLEERAFELARDLAAGPPVAQRYTKRAIRAGRESRDAGLEVEAQAFGQLLNTEDLMEGITAFMGERDPEFEGN</sequence>
<dbReference type="UniPathway" id="UPA00659"/>
<dbReference type="CDD" id="cd06558">
    <property type="entry name" value="crotonase-like"/>
    <property type="match status" value="1"/>
</dbReference>
<comment type="pathway">
    <text evidence="1">Lipid metabolism; fatty acid beta-oxidation.</text>
</comment>
<dbReference type="InterPro" id="IPR036291">
    <property type="entry name" value="NAD(P)-bd_dom_sf"/>
</dbReference>
<feature type="domain" description="3-hydroxyacyl-CoA dehydrogenase C-terminal" evidence="12">
    <location>
        <begin position="305"/>
        <end position="377"/>
    </location>
</feature>
<feature type="domain" description="3-hydroxyacyl-CoA dehydrogenase C-terminal" evidence="12">
    <location>
        <begin position="191"/>
        <end position="286"/>
    </location>
</feature>
<evidence type="ECO:0000256" key="9">
    <source>
        <dbReference type="ARBA" id="ARBA00023098"/>
    </source>
</evidence>
<dbReference type="InterPro" id="IPR029045">
    <property type="entry name" value="ClpP/crotonase-like_dom_sf"/>
</dbReference>
<evidence type="ECO:0000313" key="14">
    <source>
        <dbReference type="EMBL" id="GGL24480.1"/>
    </source>
</evidence>
<feature type="domain" description="3-hydroxyacyl-CoA dehydrogenase NAD binding" evidence="13">
    <location>
        <begin position="8"/>
        <end position="188"/>
    </location>
</feature>
<evidence type="ECO:0000259" key="13">
    <source>
        <dbReference type="Pfam" id="PF02737"/>
    </source>
</evidence>
<comment type="similarity">
    <text evidence="2">In the central section; belongs to the 3-hydroxyacyl-CoA dehydrogenase family.</text>
</comment>
<dbReference type="EC" id="4.2.1.17" evidence="5"/>
<evidence type="ECO:0000256" key="8">
    <source>
        <dbReference type="ARBA" id="ARBA00023027"/>
    </source>
</evidence>
<evidence type="ECO:0000259" key="12">
    <source>
        <dbReference type="Pfam" id="PF00725"/>
    </source>
</evidence>
<dbReference type="SUPFAM" id="SSF48179">
    <property type="entry name" value="6-phosphogluconate dehydrogenase C-terminal domain-like"/>
    <property type="match status" value="2"/>
</dbReference>
<organism evidence="14 15">
    <name type="scientific">Halarchaeum grantii</name>
    <dbReference type="NCBI Taxonomy" id="1193105"/>
    <lineage>
        <taxon>Archaea</taxon>
        <taxon>Methanobacteriati</taxon>
        <taxon>Methanobacteriota</taxon>
        <taxon>Stenosarchaea group</taxon>
        <taxon>Halobacteria</taxon>
        <taxon>Halobacteriales</taxon>
        <taxon>Halobacteriaceae</taxon>
    </lineage>
</organism>
<dbReference type="FunFam" id="3.40.50.720:FF:000009">
    <property type="entry name" value="Fatty oxidation complex, alpha subunit"/>
    <property type="match status" value="1"/>
</dbReference>
<keyword evidence="9" id="KW-0443">Lipid metabolism</keyword>
<evidence type="ECO:0000256" key="7">
    <source>
        <dbReference type="ARBA" id="ARBA00023002"/>
    </source>
</evidence>
<evidence type="ECO:0000256" key="3">
    <source>
        <dbReference type="ARBA" id="ARBA00008750"/>
    </source>
</evidence>
<dbReference type="RefSeq" id="WP_188878230.1">
    <property type="nucleotide sequence ID" value="NZ_BMPF01000001.1"/>
</dbReference>
<accession>A0A830EZ88</accession>
<keyword evidence="6" id="KW-0276">Fatty acid metabolism</keyword>
<keyword evidence="8" id="KW-0520">NAD</keyword>
<dbReference type="OrthoDB" id="39812at2157"/>
<dbReference type="InterPro" id="IPR050136">
    <property type="entry name" value="FA_oxidation_alpha_subunit"/>
</dbReference>
<name>A0A830EZ88_9EURY</name>
<dbReference type="EMBL" id="BMPF01000001">
    <property type="protein sequence ID" value="GGL24480.1"/>
    <property type="molecule type" value="Genomic_DNA"/>
</dbReference>
<dbReference type="PANTHER" id="PTHR43612">
    <property type="entry name" value="TRIFUNCTIONAL ENZYME SUBUNIT ALPHA"/>
    <property type="match status" value="1"/>
</dbReference>
<protein>
    <recommendedName>
        <fullName evidence="5">enoyl-CoA hydratase</fullName>
        <ecNumber evidence="5">4.2.1.17</ecNumber>
    </recommendedName>
</protein>
<comment type="similarity">
    <text evidence="3">In the N-terminal section; belongs to the enoyl-CoA hydratase/isomerase family.</text>
</comment>
<dbReference type="InterPro" id="IPR008927">
    <property type="entry name" value="6-PGluconate_DH-like_C_sf"/>
</dbReference>
<dbReference type="SUPFAM" id="SSF52096">
    <property type="entry name" value="ClpP/crotonase"/>
    <property type="match status" value="1"/>
</dbReference>